<dbReference type="Proteomes" id="UP000185841">
    <property type="component" value="Unassembled WGS sequence"/>
</dbReference>
<evidence type="ECO:0000313" key="3">
    <source>
        <dbReference type="Proteomes" id="UP000185841"/>
    </source>
</evidence>
<evidence type="ECO:0000313" key="2">
    <source>
        <dbReference type="EMBL" id="SIP93481.1"/>
    </source>
</evidence>
<dbReference type="Gene3D" id="1.25.40.10">
    <property type="entry name" value="Tetratricopeptide repeat domain"/>
    <property type="match status" value="1"/>
</dbReference>
<dbReference type="PANTHER" id="PTHR11102:SF160">
    <property type="entry name" value="ERAD-ASSOCIATED E3 UBIQUITIN-PROTEIN LIGASE COMPONENT HRD3"/>
    <property type="match status" value="1"/>
</dbReference>
<evidence type="ECO:0000259" key="1">
    <source>
        <dbReference type="Pfam" id="PF25135"/>
    </source>
</evidence>
<dbReference type="InterPro" id="IPR056724">
    <property type="entry name" value="DUF7822"/>
</dbReference>
<dbReference type="PANTHER" id="PTHR11102">
    <property type="entry name" value="SEL-1-LIKE PROTEIN"/>
    <property type="match status" value="1"/>
</dbReference>
<organism evidence="2 3">
    <name type="scientific">Aquipseudomonas alcaligenes</name>
    <name type="common">Pseudomonas alcaligenes</name>
    <dbReference type="NCBI Taxonomy" id="43263"/>
    <lineage>
        <taxon>Bacteria</taxon>
        <taxon>Pseudomonadati</taxon>
        <taxon>Pseudomonadota</taxon>
        <taxon>Gammaproteobacteria</taxon>
        <taxon>Pseudomonadales</taxon>
        <taxon>Pseudomonadaceae</taxon>
        <taxon>Aquipseudomonas</taxon>
    </lineage>
</organism>
<dbReference type="InterPro" id="IPR011990">
    <property type="entry name" value="TPR-like_helical_dom_sf"/>
</dbReference>
<reference evidence="2 3" key="1">
    <citation type="submission" date="2017-01" db="EMBL/GenBank/DDBJ databases">
        <authorList>
            <person name="Mah S.A."/>
            <person name="Swanson W.J."/>
            <person name="Moy G.W."/>
            <person name="Vacquier V.D."/>
        </authorList>
    </citation>
    <scope>NUCLEOTIDE SEQUENCE [LARGE SCALE GENOMIC DNA]</scope>
    <source>
        <strain evidence="2 3">RU36E</strain>
    </source>
</reference>
<dbReference type="Pfam" id="PF14903">
    <property type="entry name" value="WG_beta_rep"/>
    <property type="match status" value="3"/>
</dbReference>
<dbReference type="RefSeq" id="WP_076423708.1">
    <property type="nucleotide sequence ID" value="NZ_FTMP01000001.1"/>
</dbReference>
<name>A0A1N6NN23_AQUAC</name>
<proteinExistence type="predicted"/>
<dbReference type="Pfam" id="PF08238">
    <property type="entry name" value="Sel1"/>
    <property type="match status" value="5"/>
</dbReference>
<dbReference type="Pfam" id="PF25135">
    <property type="entry name" value="DUF7822"/>
    <property type="match status" value="1"/>
</dbReference>
<dbReference type="InterPro" id="IPR006597">
    <property type="entry name" value="Sel1-like"/>
</dbReference>
<protein>
    <submittedName>
        <fullName evidence="2">TPR repeat</fullName>
    </submittedName>
</protein>
<dbReference type="EMBL" id="FTMP01000001">
    <property type="protein sequence ID" value="SIP93481.1"/>
    <property type="molecule type" value="Genomic_DNA"/>
</dbReference>
<feature type="domain" description="DUF7822" evidence="1">
    <location>
        <begin position="15"/>
        <end position="147"/>
    </location>
</feature>
<dbReference type="InterPro" id="IPR032774">
    <property type="entry name" value="WG_beta_rep"/>
</dbReference>
<dbReference type="SUPFAM" id="SSF81901">
    <property type="entry name" value="HCP-like"/>
    <property type="match status" value="1"/>
</dbReference>
<dbReference type="InterPro" id="IPR050767">
    <property type="entry name" value="Sel1_AlgK"/>
</dbReference>
<dbReference type="AlphaFoldDB" id="A0A1N6NN23"/>
<dbReference type="SMART" id="SM00671">
    <property type="entry name" value="SEL1"/>
    <property type="match status" value="7"/>
</dbReference>
<accession>A0A1N6NN23</accession>
<gene>
    <name evidence="2" type="ORF">SAMN05878282_101422</name>
</gene>
<sequence>MSHRLYLYNKAEIGSSEDDCLPLMEWGYELPLLLHPLFAQGACVGNNCYNDPHSEEGLYAEAPAGIEALRAFYAFIERHAGSLLDDVEAFRNAHARIFQLLDGRARHAWFHLDAWDLFNMSDDDRRAQADALLEEIARSNACIREAIDNDNPRLLDNCPGVDAPWAGSFRALLNQAAYDYGWEPLGSMLPVQDEDAPQIFCENQRYGLRATDGRVLIEPRYQAFYEFDGASDRACVQLDGRFGYVDRQGREVIACQFEEAYDFAGEHALVAEGGKLGLIDLQGRLTVPCQFDAGEPLDHGGSCWAVQQGELWGAIDPQGNWQLPAQYQQIQAYEGYYAARPAKGPQHLFTTRFHDLGAIGTDNLQSFDLDGREIYLIRRRDGQQWRWRALDDQGQTLLPGEYQALDYLYDLQAWQVRDNRLYGLYRHQQQRWLLPCAYTRIELQLGCRSADGSHYCRVQEGKRWGLYRGGAQPGWSAEPRFERLESLYDNYFSACLEGRWGILDSDGQWLREPFDQAPAERRFVQGEERALVFHDDLAWRLEEDGSSQPLAAERALQIVDRYAQFGLSEVQQACLQRSAGDLWLALDAHRRGLAALETQDYEKARPLLLQAVELGNSDALNDLGCLLDHADQDHAGALAYFQRASDAGSALAARNLGDCYRQGRGCAQDRALARHYLQLATERGHRPAHLELAQLLFEEEADYDLALQHFEAAWRYGDKDASANYLGWLHEQREDYAQARRYYQHSLRRGDGYAHWRMGRQYLHGLGGKVDPGKAREHLQQACTEQYEDAYLDLAELLLGNAADQEQALEWLRKALDAGVAGARERAEELLAMRRQPGPLARLLDRLRQ</sequence>